<name>A0A9D5CIV1_9LILI</name>
<dbReference type="FunFam" id="1.20.5.110:FF:000034">
    <property type="entry name" value="syntaxin-61 isoform X1"/>
    <property type="match status" value="1"/>
</dbReference>
<dbReference type="PANTHER" id="PTHR12791">
    <property type="entry name" value="GOLGI SNARE BET1-RELATED"/>
    <property type="match status" value="1"/>
</dbReference>
<comment type="similarity">
    <text evidence="1">Belongs to the syntaxin family.</text>
</comment>
<evidence type="ECO:0000256" key="10">
    <source>
        <dbReference type="SAM" id="Phobius"/>
    </source>
</evidence>
<organism evidence="12 13">
    <name type="scientific">Dioscorea zingiberensis</name>
    <dbReference type="NCBI Taxonomy" id="325984"/>
    <lineage>
        <taxon>Eukaryota</taxon>
        <taxon>Viridiplantae</taxon>
        <taxon>Streptophyta</taxon>
        <taxon>Embryophyta</taxon>
        <taxon>Tracheophyta</taxon>
        <taxon>Spermatophyta</taxon>
        <taxon>Magnoliopsida</taxon>
        <taxon>Liliopsida</taxon>
        <taxon>Dioscoreales</taxon>
        <taxon>Dioscoreaceae</taxon>
        <taxon>Dioscorea</taxon>
    </lineage>
</organism>
<dbReference type="Gene3D" id="1.20.5.110">
    <property type="match status" value="1"/>
</dbReference>
<dbReference type="GO" id="GO:0048193">
    <property type="term" value="P:Golgi vesicle transport"/>
    <property type="evidence" value="ECO:0007669"/>
    <property type="project" value="InterPro"/>
</dbReference>
<dbReference type="Proteomes" id="UP001085076">
    <property type="component" value="Miscellaneous, Linkage group lg04"/>
</dbReference>
<evidence type="ECO:0000256" key="1">
    <source>
        <dbReference type="ARBA" id="ARBA00009063"/>
    </source>
</evidence>
<dbReference type="EMBL" id="JAGGNH010000004">
    <property type="protein sequence ID" value="KAJ0973709.1"/>
    <property type="molecule type" value="Genomic_DNA"/>
</dbReference>
<dbReference type="InterPro" id="IPR000727">
    <property type="entry name" value="T_SNARE_dom"/>
</dbReference>
<dbReference type="FunFam" id="1.20.58.90:FF:000004">
    <property type="entry name" value="Syntaxin 10"/>
    <property type="match status" value="1"/>
</dbReference>
<feature type="compositionally biased region" description="Basic and acidic residues" evidence="9">
    <location>
        <begin position="1"/>
        <end position="10"/>
    </location>
</feature>
<evidence type="ECO:0000313" key="12">
    <source>
        <dbReference type="EMBL" id="KAJ0973709.1"/>
    </source>
</evidence>
<dbReference type="Pfam" id="PF05739">
    <property type="entry name" value="SNARE"/>
    <property type="match status" value="1"/>
</dbReference>
<dbReference type="SMART" id="SM00397">
    <property type="entry name" value="t_SNARE"/>
    <property type="match status" value="1"/>
</dbReference>
<dbReference type="Gene3D" id="1.20.58.90">
    <property type="match status" value="1"/>
</dbReference>
<evidence type="ECO:0000313" key="13">
    <source>
        <dbReference type="Proteomes" id="UP001085076"/>
    </source>
</evidence>
<keyword evidence="4" id="KW-0653">Protein transport</keyword>
<reference evidence="12" key="1">
    <citation type="submission" date="2021-03" db="EMBL/GenBank/DDBJ databases">
        <authorList>
            <person name="Li Z."/>
            <person name="Yang C."/>
        </authorList>
    </citation>
    <scope>NUCLEOTIDE SEQUENCE</scope>
    <source>
        <strain evidence="12">Dzin_1.0</strain>
        <tissue evidence="12">Leaf</tissue>
    </source>
</reference>
<evidence type="ECO:0000256" key="5">
    <source>
        <dbReference type="ARBA" id="ARBA00022989"/>
    </source>
</evidence>
<dbReference type="SUPFAM" id="SSF47661">
    <property type="entry name" value="t-snare proteins"/>
    <property type="match status" value="1"/>
</dbReference>
<evidence type="ECO:0000256" key="4">
    <source>
        <dbReference type="ARBA" id="ARBA00022927"/>
    </source>
</evidence>
<dbReference type="CDD" id="cd15841">
    <property type="entry name" value="SNARE_Qc"/>
    <property type="match status" value="1"/>
</dbReference>
<feature type="domain" description="T-SNARE coiled-coil homology" evidence="11">
    <location>
        <begin position="180"/>
        <end position="242"/>
    </location>
</feature>
<reference evidence="12" key="2">
    <citation type="journal article" date="2022" name="Hortic Res">
        <title>The genome of Dioscorea zingiberensis sheds light on the biosynthesis, origin and evolution of the medicinally important diosgenin saponins.</title>
        <authorList>
            <person name="Li Y."/>
            <person name="Tan C."/>
            <person name="Li Z."/>
            <person name="Guo J."/>
            <person name="Li S."/>
            <person name="Chen X."/>
            <person name="Wang C."/>
            <person name="Dai X."/>
            <person name="Yang H."/>
            <person name="Song W."/>
            <person name="Hou L."/>
            <person name="Xu J."/>
            <person name="Tong Z."/>
            <person name="Xu A."/>
            <person name="Yuan X."/>
            <person name="Wang W."/>
            <person name="Yang Q."/>
            <person name="Chen L."/>
            <person name="Sun Z."/>
            <person name="Wang K."/>
            <person name="Pan B."/>
            <person name="Chen J."/>
            <person name="Bao Y."/>
            <person name="Liu F."/>
            <person name="Qi X."/>
            <person name="Gang D.R."/>
            <person name="Wen J."/>
            <person name="Li J."/>
        </authorList>
    </citation>
    <scope>NUCLEOTIDE SEQUENCE</scope>
    <source>
        <strain evidence="12">Dzin_1.0</strain>
    </source>
</reference>
<protein>
    <recommendedName>
        <fullName evidence="11">t-SNARE coiled-coil homology domain-containing protein</fullName>
    </recommendedName>
</protein>
<evidence type="ECO:0000256" key="7">
    <source>
        <dbReference type="ARBA" id="ARBA00023136"/>
    </source>
</evidence>
<dbReference type="InterPro" id="IPR010989">
    <property type="entry name" value="SNARE"/>
</dbReference>
<dbReference type="GO" id="GO:0005794">
    <property type="term" value="C:Golgi apparatus"/>
    <property type="evidence" value="ECO:0007669"/>
    <property type="project" value="UniProtKB-SubCell"/>
</dbReference>
<dbReference type="PROSITE" id="PS50192">
    <property type="entry name" value="T_SNARE"/>
    <property type="match status" value="1"/>
</dbReference>
<evidence type="ECO:0000256" key="3">
    <source>
        <dbReference type="ARBA" id="ARBA00022692"/>
    </source>
</evidence>
<feature type="transmembrane region" description="Helical" evidence="10">
    <location>
        <begin position="252"/>
        <end position="271"/>
    </location>
</feature>
<dbReference type="SUPFAM" id="SSF58038">
    <property type="entry name" value="SNARE fusion complex"/>
    <property type="match status" value="1"/>
</dbReference>
<dbReference type="InterPro" id="IPR015260">
    <property type="entry name" value="Syntaxin-6/10/61_N"/>
</dbReference>
<sequence>MMCKNHDQIKQLEAPSPSPSFSGEFTETMMTPAQDPFYIVKEEIQESIDKLQATFHRWEETPSNTGEWVHLSKELITSCESIKWQVDEVDKTISVAARDPTWYGLDEVELRKRSSWTKTAHNQVNTIRTTVEAGRKKINSISSTHQELMRLPNDRFPQTSQSNHSHDNDDFITSESDTQMLLIKRQDEELDELSESVQRIGGIGLTIHDELSGQDKILGELSKEMETTSNRLDFVQKRVAMVMKKAGAKGQFMLLGFLILLFIILFVLVFLT</sequence>
<evidence type="ECO:0000256" key="8">
    <source>
        <dbReference type="ARBA" id="ARBA00037801"/>
    </source>
</evidence>
<dbReference type="GO" id="GO:0015031">
    <property type="term" value="P:protein transport"/>
    <property type="evidence" value="ECO:0007669"/>
    <property type="project" value="UniProtKB-KW"/>
</dbReference>
<comment type="caution">
    <text evidence="12">The sequence shown here is derived from an EMBL/GenBank/DDBJ whole genome shotgun (WGS) entry which is preliminary data.</text>
</comment>
<dbReference type="OrthoDB" id="546861at2759"/>
<comment type="subcellular location">
    <subcellularLocation>
        <location evidence="8">Golgi apparatus</location>
        <location evidence="8">trans-Golgi network membrane</location>
        <topology evidence="8">Single-pass type IV membrane protein</topology>
    </subcellularLocation>
</comment>
<dbReference type="GO" id="GO:0016020">
    <property type="term" value="C:membrane"/>
    <property type="evidence" value="ECO:0007669"/>
    <property type="project" value="InterPro"/>
</dbReference>
<accession>A0A9D5CIV1</accession>
<dbReference type="Pfam" id="PF09177">
    <property type="entry name" value="STX6_10_61_N"/>
    <property type="match status" value="1"/>
</dbReference>
<keyword evidence="2" id="KW-0813">Transport</keyword>
<dbReference type="CDD" id="cd21445">
    <property type="entry name" value="SNARE_NTD_AtSYP61-like"/>
    <property type="match status" value="1"/>
</dbReference>
<keyword evidence="7 10" id="KW-0472">Membrane</keyword>
<keyword evidence="3 10" id="KW-0812">Transmembrane</keyword>
<proteinExistence type="inferred from homology"/>
<evidence type="ECO:0000259" key="11">
    <source>
        <dbReference type="PROSITE" id="PS50192"/>
    </source>
</evidence>
<keyword evidence="5 10" id="KW-1133">Transmembrane helix</keyword>
<evidence type="ECO:0000256" key="2">
    <source>
        <dbReference type="ARBA" id="ARBA00022448"/>
    </source>
</evidence>
<gene>
    <name evidence="12" type="ORF">J5N97_015674</name>
</gene>
<evidence type="ECO:0000256" key="6">
    <source>
        <dbReference type="ARBA" id="ARBA00023034"/>
    </source>
</evidence>
<keyword evidence="13" id="KW-1185">Reference proteome</keyword>
<feature type="region of interest" description="Disordered" evidence="9">
    <location>
        <begin position="1"/>
        <end position="27"/>
    </location>
</feature>
<dbReference type="AlphaFoldDB" id="A0A9D5CIV1"/>
<evidence type="ECO:0000256" key="9">
    <source>
        <dbReference type="SAM" id="MobiDB-lite"/>
    </source>
</evidence>
<keyword evidence="6" id="KW-0333">Golgi apparatus</keyword>